<proteinExistence type="predicted"/>
<name>A0ABR3F7P7_9AGAR</name>
<accession>A0ABR3F7P7</accession>
<dbReference type="EMBL" id="JBAHYK010000795">
    <property type="protein sequence ID" value="KAL0571269.1"/>
    <property type="molecule type" value="Genomic_DNA"/>
</dbReference>
<protein>
    <submittedName>
        <fullName evidence="1">Uncharacterized protein</fullName>
    </submittedName>
</protein>
<dbReference type="InterPro" id="IPR059179">
    <property type="entry name" value="MLKL-like_MCAfunc"/>
</dbReference>
<keyword evidence="2" id="KW-1185">Reference proteome</keyword>
<organism evidence="1 2">
    <name type="scientific">Marasmius crinis-equi</name>
    <dbReference type="NCBI Taxonomy" id="585013"/>
    <lineage>
        <taxon>Eukaryota</taxon>
        <taxon>Fungi</taxon>
        <taxon>Dikarya</taxon>
        <taxon>Basidiomycota</taxon>
        <taxon>Agaricomycotina</taxon>
        <taxon>Agaricomycetes</taxon>
        <taxon>Agaricomycetidae</taxon>
        <taxon>Agaricales</taxon>
        <taxon>Marasmiineae</taxon>
        <taxon>Marasmiaceae</taxon>
        <taxon>Marasmius</taxon>
    </lineage>
</organism>
<sequence length="210" mass="23358">MQLQQLQAHLESALKDFTYQHRDFALLELAQTASSMNLALIQQDGDHDAEDRYRGFYSVVYDILKDLESSQPSASEKSDQTGKCALFMPDCIPELKRKLEAEFLNATQSRPPGPCAWLDLVSLAGRIVTTISDVPVLAPLKPAGGALVQIGELAKTMRGNNEESVHLAKYAADILDTLSRNVRNSGAEPSEDMKRDIEAFERWASFLSWE</sequence>
<dbReference type="CDD" id="cd21037">
    <property type="entry name" value="MLKL_NTD"/>
    <property type="match status" value="1"/>
</dbReference>
<reference evidence="1 2" key="1">
    <citation type="submission" date="2024-02" db="EMBL/GenBank/DDBJ databases">
        <title>A draft genome for the cacao thread blight pathogen Marasmius crinis-equi.</title>
        <authorList>
            <person name="Cohen S.P."/>
            <person name="Baruah I.K."/>
            <person name="Amoako-Attah I."/>
            <person name="Bukari Y."/>
            <person name="Meinhardt L.W."/>
            <person name="Bailey B.A."/>
        </authorList>
    </citation>
    <scope>NUCLEOTIDE SEQUENCE [LARGE SCALE GENOMIC DNA]</scope>
    <source>
        <strain evidence="1 2">GH-76</strain>
    </source>
</reference>
<evidence type="ECO:0000313" key="1">
    <source>
        <dbReference type="EMBL" id="KAL0571269.1"/>
    </source>
</evidence>
<comment type="caution">
    <text evidence="1">The sequence shown here is derived from an EMBL/GenBank/DDBJ whole genome shotgun (WGS) entry which is preliminary data.</text>
</comment>
<gene>
    <name evidence="1" type="ORF">V5O48_010699</name>
</gene>
<dbReference type="Proteomes" id="UP001465976">
    <property type="component" value="Unassembled WGS sequence"/>
</dbReference>
<evidence type="ECO:0000313" key="2">
    <source>
        <dbReference type="Proteomes" id="UP001465976"/>
    </source>
</evidence>